<keyword evidence="3" id="KW-1185">Reference proteome</keyword>
<protein>
    <submittedName>
        <fullName evidence="2">Uncharacterized protein</fullName>
    </submittedName>
</protein>
<proteinExistence type="predicted"/>
<feature type="region of interest" description="Disordered" evidence="1">
    <location>
        <begin position="141"/>
        <end position="206"/>
    </location>
</feature>
<feature type="region of interest" description="Disordered" evidence="1">
    <location>
        <begin position="98"/>
        <end position="117"/>
    </location>
</feature>
<organism evidence="2 3">
    <name type="scientific">Panicum miliaceum</name>
    <name type="common">Proso millet</name>
    <name type="synonym">Broomcorn millet</name>
    <dbReference type="NCBI Taxonomy" id="4540"/>
    <lineage>
        <taxon>Eukaryota</taxon>
        <taxon>Viridiplantae</taxon>
        <taxon>Streptophyta</taxon>
        <taxon>Embryophyta</taxon>
        <taxon>Tracheophyta</taxon>
        <taxon>Spermatophyta</taxon>
        <taxon>Magnoliopsida</taxon>
        <taxon>Liliopsida</taxon>
        <taxon>Poales</taxon>
        <taxon>Poaceae</taxon>
        <taxon>PACMAD clade</taxon>
        <taxon>Panicoideae</taxon>
        <taxon>Panicodae</taxon>
        <taxon>Paniceae</taxon>
        <taxon>Panicinae</taxon>
        <taxon>Panicum</taxon>
        <taxon>Panicum sect. Panicum</taxon>
    </lineage>
</organism>
<evidence type="ECO:0000256" key="1">
    <source>
        <dbReference type="SAM" id="MobiDB-lite"/>
    </source>
</evidence>
<gene>
    <name evidence="2" type="ORF">C2845_PM13G23550</name>
</gene>
<dbReference type="Proteomes" id="UP000275267">
    <property type="component" value="Unassembled WGS sequence"/>
</dbReference>
<accession>A0A3L6RFE0</accession>
<dbReference type="AlphaFoldDB" id="A0A3L6RFE0"/>
<evidence type="ECO:0000313" key="2">
    <source>
        <dbReference type="EMBL" id="RLN03154.1"/>
    </source>
</evidence>
<name>A0A3L6RFE0_PANMI</name>
<sequence>MDGCRRLAVGDRPALLTSPLLAEEVRRRTPTAARGTWTRTAGGVLTAGLMVAFHHAVLLMVRAGGRPLPHGCVTAPHRLLATAARVALDRSSGDPLLDSFEVTRSDPPLPDLGSARRDKDPMLHEFHVVFACSTALSFSPGTGLEQSPAHSPEYVPSSSYWAGPSPTVGPDDMRQRVDLSPPSSPEDVLLDGPEAAEAGEKTAIQSSTDGLVQPYFTVTHSVSSPCQRLKF</sequence>
<dbReference type="EMBL" id="PQIB02000008">
    <property type="protein sequence ID" value="RLN03154.1"/>
    <property type="molecule type" value="Genomic_DNA"/>
</dbReference>
<reference evidence="3" key="1">
    <citation type="journal article" date="2019" name="Nat. Commun.">
        <title>The genome of broomcorn millet.</title>
        <authorList>
            <person name="Zou C."/>
            <person name="Miki D."/>
            <person name="Li D."/>
            <person name="Tang Q."/>
            <person name="Xiao L."/>
            <person name="Rajput S."/>
            <person name="Deng P."/>
            <person name="Jia W."/>
            <person name="Huang R."/>
            <person name="Zhang M."/>
            <person name="Sun Y."/>
            <person name="Hu J."/>
            <person name="Fu X."/>
            <person name="Schnable P.S."/>
            <person name="Li F."/>
            <person name="Zhang H."/>
            <person name="Feng B."/>
            <person name="Zhu X."/>
            <person name="Liu R."/>
            <person name="Schnable J.C."/>
            <person name="Zhu J.-K."/>
            <person name="Zhang H."/>
        </authorList>
    </citation>
    <scope>NUCLEOTIDE SEQUENCE [LARGE SCALE GENOMIC DNA]</scope>
</reference>
<comment type="caution">
    <text evidence="2">The sequence shown here is derived from an EMBL/GenBank/DDBJ whole genome shotgun (WGS) entry which is preliminary data.</text>
</comment>
<evidence type="ECO:0000313" key="3">
    <source>
        <dbReference type="Proteomes" id="UP000275267"/>
    </source>
</evidence>